<dbReference type="InterPro" id="IPR001123">
    <property type="entry name" value="LeuE-type"/>
</dbReference>
<keyword evidence="5 7" id="KW-1133">Transmembrane helix</keyword>
<evidence type="ECO:0000256" key="6">
    <source>
        <dbReference type="ARBA" id="ARBA00023136"/>
    </source>
</evidence>
<dbReference type="PANTHER" id="PTHR30086">
    <property type="entry name" value="ARGININE EXPORTER PROTEIN ARGO"/>
    <property type="match status" value="1"/>
</dbReference>
<name>A0A7X4GDJ3_9SPHN</name>
<feature type="transmembrane region" description="Helical" evidence="7">
    <location>
        <begin position="42"/>
        <end position="68"/>
    </location>
</feature>
<dbReference type="Pfam" id="PF01810">
    <property type="entry name" value="LysE"/>
    <property type="match status" value="1"/>
</dbReference>
<dbReference type="Proteomes" id="UP000465810">
    <property type="component" value="Unassembled WGS sequence"/>
</dbReference>
<dbReference type="PANTHER" id="PTHR30086:SF14">
    <property type="entry name" value="HOMOSERINE_HOMOSERINE LACTONE EFFLUX PROTEIN"/>
    <property type="match status" value="1"/>
</dbReference>
<gene>
    <name evidence="8" type="ORF">GR702_00590</name>
</gene>
<keyword evidence="4 7" id="KW-0812">Transmembrane</keyword>
<keyword evidence="6 7" id="KW-0472">Membrane</keyword>
<dbReference type="PIRSF" id="PIRSF006324">
    <property type="entry name" value="LeuE"/>
    <property type="match status" value="1"/>
</dbReference>
<keyword evidence="9" id="KW-1185">Reference proteome</keyword>
<organism evidence="8 9">
    <name type="scientific">Novosphingobium silvae</name>
    <dbReference type="NCBI Taxonomy" id="2692619"/>
    <lineage>
        <taxon>Bacteria</taxon>
        <taxon>Pseudomonadati</taxon>
        <taxon>Pseudomonadota</taxon>
        <taxon>Alphaproteobacteria</taxon>
        <taxon>Sphingomonadales</taxon>
        <taxon>Sphingomonadaceae</taxon>
        <taxon>Novosphingobium</taxon>
    </lineage>
</organism>
<evidence type="ECO:0000256" key="2">
    <source>
        <dbReference type="ARBA" id="ARBA00007928"/>
    </source>
</evidence>
<dbReference type="EMBL" id="WVTD01000001">
    <property type="protein sequence ID" value="MYL96271.1"/>
    <property type="molecule type" value="Genomic_DNA"/>
</dbReference>
<accession>A0A7X4GDJ3</accession>
<proteinExistence type="inferred from homology"/>
<protein>
    <submittedName>
        <fullName evidence="8">LysE family transporter</fullName>
    </submittedName>
</protein>
<evidence type="ECO:0000256" key="3">
    <source>
        <dbReference type="ARBA" id="ARBA00022475"/>
    </source>
</evidence>
<dbReference type="GO" id="GO:0005886">
    <property type="term" value="C:plasma membrane"/>
    <property type="evidence" value="ECO:0007669"/>
    <property type="project" value="UniProtKB-SubCell"/>
</dbReference>
<feature type="transmembrane region" description="Helical" evidence="7">
    <location>
        <begin position="147"/>
        <end position="167"/>
    </location>
</feature>
<evidence type="ECO:0000313" key="9">
    <source>
        <dbReference type="Proteomes" id="UP000465810"/>
    </source>
</evidence>
<comment type="similarity">
    <text evidence="2">Belongs to the Rht family.</text>
</comment>
<keyword evidence="3" id="KW-1003">Cell membrane</keyword>
<feature type="transmembrane region" description="Helical" evidence="7">
    <location>
        <begin position="120"/>
        <end position="141"/>
    </location>
</feature>
<sequence length="210" mass="22547">MTLHTLWLFIGAVFLVSATPGPNMLHVMASSVELGVKRTFAVMAGCLLGLLTLLAASAVGLSALLHALPGMFTVLRVLGAGYLLYIAVKTWRAPVAADEDGAAPVIRPEISPLRLLRRGYTISISNPKAIVFAAAFLPQFVDPARPQLPQFALLVAVFTVIEGFWYTMYALGGRALARHLVRARVKRIFNRVTGGLFAGFGLSLLAFRAA</sequence>
<feature type="transmembrane region" description="Helical" evidence="7">
    <location>
        <begin position="188"/>
        <end position="207"/>
    </location>
</feature>
<reference evidence="8 9" key="1">
    <citation type="submission" date="2019-12" db="EMBL/GenBank/DDBJ databases">
        <authorList>
            <person name="Feng G."/>
            <person name="Zhu H."/>
        </authorList>
    </citation>
    <scope>NUCLEOTIDE SEQUENCE [LARGE SCALE GENOMIC DNA]</scope>
    <source>
        <strain evidence="8 9">FGD1</strain>
    </source>
</reference>
<dbReference type="RefSeq" id="WP_160984423.1">
    <property type="nucleotide sequence ID" value="NZ_WVTD01000001.1"/>
</dbReference>
<evidence type="ECO:0000256" key="5">
    <source>
        <dbReference type="ARBA" id="ARBA00022989"/>
    </source>
</evidence>
<comment type="subcellular location">
    <subcellularLocation>
        <location evidence="1">Cell membrane</location>
        <topology evidence="1">Multi-pass membrane protein</topology>
    </subcellularLocation>
</comment>
<comment type="caution">
    <text evidence="8">The sequence shown here is derived from an EMBL/GenBank/DDBJ whole genome shotgun (WGS) entry which is preliminary data.</text>
</comment>
<evidence type="ECO:0000256" key="1">
    <source>
        <dbReference type="ARBA" id="ARBA00004651"/>
    </source>
</evidence>
<evidence type="ECO:0000256" key="7">
    <source>
        <dbReference type="SAM" id="Phobius"/>
    </source>
</evidence>
<dbReference type="AlphaFoldDB" id="A0A7X4GDJ3"/>
<evidence type="ECO:0000313" key="8">
    <source>
        <dbReference type="EMBL" id="MYL96271.1"/>
    </source>
</evidence>
<evidence type="ECO:0000256" key="4">
    <source>
        <dbReference type="ARBA" id="ARBA00022692"/>
    </source>
</evidence>
<dbReference type="GO" id="GO:0042970">
    <property type="term" value="F:homoserine transmembrane transporter activity"/>
    <property type="evidence" value="ECO:0007669"/>
    <property type="project" value="TreeGrafter"/>
</dbReference>